<protein>
    <recommendedName>
        <fullName evidence="3 10">Isopentenyl-diphosphate Delta-isomerase</fullName>
        <shortName evidence="10">IPP isomerase</shortName>
        <ecNumber evidence="3 10">5.3.3.2</ecNumber>
    </recommendedName>
    <alternativeName>
        <fullName evidence="10">IPP:DMAPP isomerase</fullName>
    </alternativeName>
    <alternativeName>
        <fullName evidence="10">Isopentenyl pyrophosphate isomerase</fullName>
    </alternativeName>
</protein>
<dbReference type="InterPro" id="IPR011876">
    <property type="entry name" value="IsopentenylPP_isomerase_typ1"/>
</dbReference>
<dbReference type="NCBIfam" id="TIGR02150">
    <property type="entry name" value="IPP_isom_1"/>
    <property type="match status" value="1"/>
</dbReference>
<dbReference type="InterPro" id="IPR000086">
    <property type="entry name" value="NUDIX_hydrolase_dom"/>
</dbReference>
<keyword evidence="6 10" id="KW-0460">Magnesium</keyword>
<keyword evidence="14" id="KW-1185">Reference proteome</keyword>
<name>A0A4Q2MAB7_9MICO</name>
<comment type="catalytic activity">
    <reaction evidence="10">
        <text>isopentenyl diphosphate = dimethylallyl diphosphate</text>
        <dbReference type="Rhea" id="RHEA:23284"/>
        <dbReference type="ChEBI" id="CHEBI:57623"/>
        <dbReference type="ChEBI" id="CHEBI:128769"/>
        <dbReference type="EC" id="5.3.3.2"/>
    </reaction>
</comment>
<evidence type="ECO:0000256" key="4">
    <source>
        <dbReference type="ARBA" id="ARBA00022490"/>
    </source>
</evidence>
<dbReference type="InterPro" id="IPR056375">
    <property type="entry name" value="Idi_bact"/>
</dbReference>
<feature type="binding site" evidence="10">
    <location>
        <position position="40"/>
    </location>
    <ligand>
        <name>Mn(2+)</name>
        <dbReference type="ChEBI" id="CHEBI:29035"/>
    </ligand>
</feature>
<dbReference type="PANTHER" id="PTHR10885:SF0">
    <property type="entry name" value="ISOPENTENYL-DIPHOSPHATE DELTA-ISOMERASE"/>
    <property type="match status" value="1"/>
</dbReference>
<keyword evidence="7 10" id="KW-0464">Manganese</keyword>
<comment type="similarity">
    <text evidence="2 10">Belongs to the IPP isomerase type 1 family.</text>
</comment>
<dbReference type="Pfam" id="PF00293">
    <property type="entry name" value="NUDIX"/>
    <property type="match status" value="1"/>
</dbReference>
<dbReference type="GO" id="GO:0005737">
    <property type="term" value="C:cytoplasm"/>
    <property type="evidence" value="ECO:0007669"/>
    <property type="project" value="UniProtKB-SubCell"/>
</dbReference>
<dbReference type="GO" id="GO:0050992">
    <property type="term" value="P:dimethylallyl diphosphate biosynthetic process"/>
    <property type="evidence" value="ECO:0007669"/>
    <property type="project" value="UniProtKB-UniRule"/>
</dbReference>
<proteinExistence type="inferred from homology"/>
<dbReference type="PIRSF" id="PIRSF018427">
    <property type="entry name" value="Isopntndiph_ism"/>
    <property type="match status" value="1"/>
</dbReference>
<dbReference type="HAMAP" id="MF_00202">
    <property type="entry name" value="Idi"/>
    <property type="match status" value="1"/>
</dbReference>
<feature type="active site" evidence="10 11">
    <location>
        <position position="124"/>
    </location>
</feature>
<comment type="pathway">
    <text evidence="1 10">Isoprenoid biosynthesis; dimethylallyl diphosphate biosynthesis; dimethylallyl diphosphate from isopentenyl diphosphate: step 1/1.</text>
</comment>
<feature type="binding site" evidence="10">
    <location>
        <position position="95"/>
    </location>
    <ligand>
        <name>Mg(2+)</name>
        <dbReference type="ChEBI" id="CHEBI:18420"/>
    </ligand>
</feature>
<sequence length="191" mass="21020">MTVEAEHVEPEILVETVDREGHPIGSLEKLAAHTKPGTLHRAFSLFAFDSDDRLVLQQRSADKYHSPLLWTNTACGHPFPGETPADAVRRRAHDELGVELADLVEVGTVYYQVDDHTSGLVEHEFNHVFTARIESAPVPTPHEVADVQFVDAEALAALRTETPLTAWFDDVYGAIAPTLAENYPGFGATRP</sequence>
<dbReference type="InterPro" id="IPR015797">
    <property type="entry name" value="NUDIX_hydrolase-like_dom_sf"/>
</dbReference>
<dbReference type="PROSITE" id="PS51462">
    <property type="entry name" value="NUDIX"/>
    <property type="match status" value="1"/>
</dbReference>
<comment type="caution">
    <text evidence="13">The sequence shown here is derived from an EMBL/GenBank/DDBJ whole genome shotgun (WGS) entry which is preliminary data.</text>
</comment>
<comment type="subcellular location">
    <subcellularLocation>
        <location evidence="10">Cytoplasm</location>
    </subcellularLocation>
</comment>
<feature type="active site" evidence="10 11">
    <location>
        <position position="75"/>
    </location>
</feature>
<evidence type="ECO:0000256" key="11">
    <source>
        <dbReference type="PIRSR" id="PIRSR018427-1"/>
    </source>
</evidence>
<keyword evidence="4 10" id="KW-0963">Cytoplasm</keyword>
<dbReference type="OrthoDB" id="9809458at2"/>
<evidence type="ECO:0000256" key="9">
    <source>
        <dbReference type="ARBA" id="ARBA00023235"/>
    </source>
</evidence>
<evidence type="ECO:0000259" key="12">
    <source>
        <dbReference type="PROSITE" id="PS51462"/>
    </source>
</evidence>
<dbReference type="CDD" id="cd02885">
    <property type="entry name" value="NUDIX_IPP_Isomerase"/>
    <property type="match status" value="1"/>
</dbReference>
<evidence type="ECO:0000256" key="1">
    <source>
        <dbReference type="ARBA" id="ARBA00004826"/>
    </source>
</evidence>
<accession>A0A4Q2MAB7</accession>
<feature type="binding site" evidence="10">
    <location>
        <position position="77"/>
    </location>
    <ligand>
        <name>Mn(2+)</name>
        <dbReference type="ChEBI" id="CHEBI:29035"/>
    </ligand>
</feature>
<comment type="cofactor">
    <cofactor evidence="10">
        <name>Mn(2+)</name>
        <dbReference type="ChEBI" id="CHEBI:29035"/>
    </cofactor>
    <text evidence="10">Binds 1 Mn(2+) ion per subunit.</text>
</comment>
<feature type="binding site" evidence="10">
    <location>
        <position position="33"/>
    </location>
    <ligand>
        <name>Mn(2+)</name>
        <dbReference type="ChEBI" id="CHEBI:29035"/>
    </ligand>
</feature>
<evidence type="ECO:0000256" key="8">
    <source>
        <dbReference type="ARBA" id="ARBA00023229"/>
    </source>
</evidence>
<dbReference type="NCBIfam" id="NF002995">
    <property type="entry name" value="PRK03759.1"/>
    <property type="match status" value="1"/>
</dbReference>
<dbReference type="SUPFAM" id="SSF55811">
    <property type="entry name" value="Nudix"/>
    <property type="match status" value="1"/>
</dbReference>
<dbReference type="GO" id="GO:0009240">
    <property type="term" value="P:isopentenyl diphosphate biosynthetic process"/>
    <property type="evidence" value="ECO:0007669"/>
    <property type="project" value="TreeGrafter"/>
</dbReference>
<dbReference type="PANTHER" id="PTHR10885">
    <property type="entry name" value="ISOPENTENYL-DIPHOSPHATE DELTA-ISOMERASE"/>
    <property type="match status" value="1"/>
</dbReference>
<dbReference type="GO" id="GO:0004452">
    <property type="term" value="F:isopentenyl-diphosphate delta-isomerase activity"/>
    <property type="evidence" value="ECO:0007669"/>
    <property type="project" value="UniProtKB-UniRule"/>
</dbReference>
<evidence type="ECO:0000256" key="3">
    <source>
        <dbReference type="ARBA" id="ARBA00012057"/>
    </source>
</evidence>
<dbReference type="Gene3D" id="3.90.79.10">
    <property type="entry name" value="Nucleoside Triphosphate Pyrophosphohydrolase"/>
    <property type="match status" value="1"/>
</dbReference>
<feature type="binding site" evidence="10">
    <location>
        <position position="122"/>
    </location>
    <ligand>
        <name>Mn(2+)</name>
        <dbReference type="ChEBI" id="CHEBI:29035"/>
    </ligand>
</feature>
<dbReference type="EMBL" id="SDPM01000003">
    <property type="protein sequence ID" value="RXZ86912.1"/>
    <property type="molecule type" value="Genomic_DNA"/>
</dbReference>
<keyword evidence="8 10" id="KW-0414">Isoprene biosynthesis</keyword>
<organism evidence="13 14">
    <name type="scientific">Agromyces atrinae</name>
    <dbReference type="NCBI Taxonomy" id="592376"/>
    <lineage>
        <taxon>Bacteria</taxon>
        <taxon>Bacillati</taxon>
        <taxon>Actinomycetota</taxon>
        <taxon>Actinomycetes</taxon>
        <taxon>Micrococcales</taxon>
        <taxon>Microbacteriaceae</taxon>
        <taxon>Agromyces</taxon>
    </lineage>
</organism>
<dbReference type="GO" id="GO:0046872">
    <property type="term" value="F:metal ion binding"/>
    <property type="evidence" value="ECO:0007669"/>
    <property type="project" value="UniProtKB-KW"/>
</dbReference>
<comment type="function">
    <text evidence="10">Catalyzes the 1,3-allylic rearrangement of the homoallylic substrate isopentenyl (IPP) to its highly electrophilic allylic isomer, dimethylallyl diphosphate (DMAPP).</text>
</comment>
<keyword evidence="9 10" id="KW-0413">Isomerase</keyword>
<evidence type="ECO:0000256" key="2">
    <source>
        <dbReference type="ARBA" id="ARBA00007579"/>
    </source>
</evidence>
<evidence type="ECO:0000256" key="7">
    <source>
        <dbReference type="ARBA" id="ARBA00023211"/>
    </source>
</evidence>
<evidence type="ECO:0000256" key="5">
    <source>
        <dbReference type="ARBA" id="ARBA00022723"/>
    </source>
</evidence>
<dbReference type="AlphaFoldDB" id="A0A4Q2MAB7"/>
<evidence type="ECO:0000256" key="6">
    <source>
        <dbReference type="ARBA" id="ARBA00022842"/>
    </source>
</evidence>
<dbReference type="Proteomes" id="UP000292686">
    <property type="component" value="Unassembled WGS sequence"/>
</dbReference>
<evidence type="ECO:0000256" key="10">
    <source>
        <dbReference type="HAMAP-Rule" id="MF_00202"/>
    </source>
</evidence>
<feature type="domain" description="Nudix hydrolase" evidence="12">
    <location>
        <begin position="38"/>
        <end position="181"/>
    </location>
</feature>
<reference evidence="13 14" key="1">
    <citation type="submission" date="2019-01" db="EMBL/GenBank/DDBJ databases">
        <title>Agromyces.</title>
        <authorList>
            <person name="Li J."/>
        </authorList>
    </citation>
    <scope>NUCLEOTIDE SEQUENCE [LARGE SCALE GENOMIC DNA]</scope>
    <source>
        <strain evidence="13 14">DSM 23870</strain>
    </source>
</reference>
<dbReference type="UniPathway" id="UPA00059">
    <property type="reaction ID" value="UER00104"/>
</dbReference>
<feature type="binding site" evidence="10">
    <location>
        <position position="124"/>
    </location>
    <ligand>
        <name>Mn(2+)</name>
        <dbReference type="ChEBI" id="CHEBI:29035"/>
    </ligand>
</feature>
<keyword evidence="5 10" id="KW-0479">Metal-binding</keyword>
<evidence type="ECO:0000313" key="14">
    <source>
        <dbReference type="Proteomes" id="UP000292686"/>
    </source>
</evidence>
<dbReference type="EC" id="5.3.3.2" evidence="3 10"/>
<gene>
    <name evidence="10" type="primary">idi</name>
    <name evidence="13" type="ORF">ESP50_07565</name>
</gene>
<comment type="cofactor">
    <cofactor evidence="10">
        <name>Mg(2+)</name>
        <dbReference type="ChEBI" id="CHEBI:18420"/>
    </cofactor>
    <text evidence="10">Binds 1 Mg(2+) ion per subunit. The magnesium ion binds only when substrate is bound.</text>
</comment>
<evidence type="ECO:0000313" key="13">
    <source>
        <dbReference type="EMBL" id="RXZ86912.1"/>
    </source>
</evidence>